<dbReference type="Pfam" id="PF03432">
    <property type="entry name" value="Relaxase"/>
    <property type="match status" value="1"/>
</dbReference>
<proteinExistence type="predicted"/>
<evidence type="ECO:0000313" key="6">
    <source>
        <dbReference type="Proteomes" id="UP000824225"/>
    </source>
</evidence>
<dbReference type="Pfam" id="PF22448">
    <property type="entry name" value="RepB_primase_C"/>
    <property type="match status" value="1"/>
</dbReference>
<dbReference type="Pfam" id="PF22863">
    <property type="entry name" value="TraI_middle"/>
    <property type="match status" value="1"/>
</dbReference>
<evidence type="ECO:0000259" key="4">
    <source>
        <dbReference type="Pfam" id="PF22863"/>
    </source>
</evidence>
<dbReference type="InterPro" id="IPR005094">
    <property type="entry name" value="Endonuclease_MobA/VirD2"/>
</dbReference>
<reference evidence="5" key="1">
    <citation type="journal article" date="2021" name="PeerJ">
        <title>Extensive microbial diversity within the chicken gut microbiome revealed by metagenomics and culture.</title>
        <authorList>
            <person name="Gilroy R."/>
            <person name="Ravi A."/>
            <person name="Getino M."/>
            <person name="Pursley I."/>
            <person name="Horton D.L."/>
            <person name="Alikhan N.F."/>
            <person name="Baker D."/>
            <person name="Gharbi K."/>
            <person name="Hall N."/>
            <person name="Watson M."/>
            <person name="Adriaenssens E.M."/>
            <person name="Foster-Nyarko E."/>
            <person name="Jarju S."/>
            <person name="Secka A."/>
            <person name="Antonio M."/>
            <person name="Oren A."/>
            <person name="Chaudhuri R.R."/>
            <person name="La Ragione R."/>
            <person name="Hildebrand F."/>
            <person name="Pallen M.J."/>
        </authorList>
    </citation>
    <scope>NUCLEOTIDE SEQUENCE</scope>
    <source>
        <strain evidence="5">CHK186-16707</strain>
    </source>
</reference>
<dbReference type="Gene3D" id="1.10.1240.50">
    <property type="match status" value="1"/>
</dbReference>
<feature type="domain" description="MobA/VirD2-like nuclease" evidence="2">
    <location>
        <begin position="42"/>
        <end position="160"/>
    </location>
</feature>
<protein>
    <submittedName>
        <fullName evidence="5">Relaxase/mobilization nuclease domain-containing protein</fullName>
    </submittedName>
</protein>
<dbReference type="AlphaFoldDB" id="A0A9D2KKW9"/>
<dbReference type="EMBL" id="DXAN01000005">
    <property type="protein sequence ID" value="HJA08146.1"/>
    <property type="molecule type" value="Genomic_DNA"/>
</dbReference>
<accession>A0A9D2KKW9</accession>
<organism evidence="5 6">
    <name type="scientific">Candidatus Mailhella merdigallinarum</name>
    <dbReference type="NCBI Taxonomy" id="2838658"/>
    <lineage>
        <taxon>Bacteria</taxon>
        <taxon>Pseudomonadati</taxon>
        <taxon>Thermodesulfobacteriota</taxon>
        <taxon>Desulfovibrionia</taxon>
        <taxon>Desulfovibrionales</taxon>
        <taxon>Desulfovibrionaceae</taxon>
        <taxon>Mailhella</taxon>
    </lineage>
</organism>
<dbReference type="InterPro" id="IPR054366">
    <property type="entry name" value="RepB/MobA-like_C"/>
</dbReference>
<comment type="caution">
    <text evidence="5">The sequence shown here is derived from an EMBL/GenBank/DDBJ whole genome shotgun (WGS) entry which is preliminary data.</text>
</comment>
<sequence>MIIKKLKRTSFKKSKSVMIGGLVDYILAAYDEEGRDKLAFAGSRNFLTTTVAAQKREMISLAEESIQSRMPVTHWILSWQENEQPTREQVDEAVSLFLRGMGLAERQTLYALHKNTGNYHMHIVVNRTHPYTQKVIQPHRGFDINEAHKIIAEIEHRQGWASQMNARYCVNEQGHVVRNIQHRAQAKPKPRAEDFESATGEKSAQRIAQERGHAVIRNALCWEELHAGLDAVGLRFVRKGSGAVIFVGDTAVKASSVDRNFGMSRLCKRLGEFKPGSYSERTFKKPAPEPVSHVCREEWQEYQKERQRLAEERRLARAKREEEREELEQRQKDRREAATARLAQHGLSVLNIARHFLKEQEREEKAALRDRQAQSEKPERLRRFKPWLGKRSPRLGNLWRFRKRIAPGVEVRKREFPKVGKLTSPYAAYREMVKKRFPEKMDESRLDATIVLYMRCTGYTPQEVANELFRHTPARPKGQNRDERIDYGRRVVWYAFGTAGDIDIANVQPTEKQINNFVYEKKQNRENYNNI</sequence>
<dbReference type="InterPro" id="IPR054462">
    <property type="entry name" value="TraI_M"/>
</dbReference>
<dbReference type="Proteomes" id="UP000824225">
    <property type="component" value="Unassembled WGS sequence"/>
</dbReference>
<reference evidence="5" key="2">
    <citation type="submission" date="2021-04" db="EMBL/GenBank/DDBJ databases">
        <authorList>
            <person name="Gilroy R."/>
        </authorList>
    </citation>
    <scope>NUCLEOTIDE SEQUENCE</scope>
    <source>
        <strain evidence="5">CHK186-16707</strain>
    </source>
</reference>
<name>A0A9D2KKW9_9BACT</name>
<feature type="domain" description="TraI-like middle" evidence="4">
    <location>
        <begin position="191"/>
        <end position="275"/>
    </location>
</feature>
<evidence type="ECO:0000259" key="3">
    <source>
        <dbReference type="Pfam" id="PF22448"/>
    </source>
</evidence>
<gene>
    <name evidence="5" type="ORF">H9962_02990</name>
</gene>
<feature type="region of interest" description="Disordered" evidence="1">
    <location>
        <begin position="320"/>
        <end position="339"/>
    </location>
</feature>
<feature type="compositionally biased region" description="Basic and acidic residues" evidence="1">
    <location>
        <begin position="320"/>
        <end position="338"/>
    </location>
</feature>
<feature type="domain" description="RepB/MobA-like C-terminal" evidence="3">
    <location>
        <begin position="441"/>
        <end position="495"/>
    </location>
</feature>
<evidence type="ECO:0000313" key="5">
    <source>
        <dbReference type="EMBL" id="HJA08146.1"/>
    </source>
</evidence>
<feature type="region of interest" description="Disordered" evidence="1">
    <location>
        <begin position="182"/>
        <end position="203"/>
    </location>
</feature>
<evidence type="ECO:0000259" key="2">
    <source>
        <dbReference type="Pfam" id="PF03432"/>
    </source>
</evidence>
<evidence type="ECO:0000256" key="1">
    <source>
        <dbReference type="SAM" id="MobiDB-lite"/>
    </source>
</evidence>